<dbReference type="InterPro" id="IPR003034">
    <property type="entry name" value="SAP_dom"/>
</dbReference>
<gene>
    <name evidence="7" type="ORF">WJX84_009391</name>
</gene>
<dbReference type="InterPro" id="IPR051421">
    <property type="entry name" value="RNA_Proc_DNA_Dmg_Regulator"/>
</dbReference>
<feature type="region of interest" description="Disordered" evidence="5">
    <location>
        <begin position="256"/>
        <end position="307"/>
    </location>
</feature>
<dbReference type="PROSITE" id="PS50800">
    <property type="entry name" value="SAP"/>
    <property type="match status" value="1"/>
</dbReference>
<organism evidence="7 8">
    <name type="scientific">Apatococcus fuscideae</name>
    <dbReference type="NCBI Taxonomy" id="2026836"/>
    <lineage>
        <taxon>Eukaryota</taxon>
        <taxon>Viridiplantae</taxon>
        <taxon>Chlorophyta</taxon>
        <taxon>core chlorophytes</taxon>
        <taxon>Trebouxiophyceae</taxon>
        <taxon>Chlorellales</taxon>
        <taxon>Chlorellaceae</taxon>
        <taxon>Apatococcus</taxon>
    </lineage>
</organism>
<feature type="compositionally biased region" description="Polar residues" evidence="5">
    <location>
        <begin position="293"/>
        <end position="307"/>
    </location>
</feature>
<dbReference type="Proteomes" id="UP001485043">
    <property type="component" value="Unassembled WGS sequence"/>
</dbReference>
<dbReference type="GO" id="GO:0005681">
    <property type="term" value="C:spliceosomal complex"/>
    <property type="evidence" value="ECO:0007669"/>
    <property type="project" value="TreeGrafter"/>
</dbReference>
<evidence type="ECO:0000256" key="5">
    <source>
        <dbReference type="SAM" id="MobiDB-lite"/>
    </source>
</evidence>
<dbReference type="Pfam" id="PF16837">
    <property type="entry name" value="SF3A3"/>
    <property type="match status" value="1"/>
</dbReference>
<keyword evidence="4" id="KW-0539">Nucleus</keyword>
<dbReference type="Pfam" id="PF13297">
    <property type="entry name" value="SDE2_2C"/>
    <property type="match status" value="1"/>
</dbReference>
<evidence type="ECO:0000313" key="7">
    <source>
        <dbReference type="EMBL" id="KAK9864068.1"/>
    </source>
</evidence>
<accession>A0AAW1T4E4</accession>
<dbReference type="InterPro" id="IPR031774">
    <property type="entry name" value="SF3A3_dom"/>
</dbReference>
<name>A0AAW1T4E4_9CHLO</name>
<evidence type="ECO:0000256" key="3">
    <source>
        <dbReference type="ARBA" id="ARBA00023187"/>
    </source>
</evidence>
<evidence type="ECO:0000259" key="6">
    <source>
        <dbReference type="PROSITE" id="PS50800"/>
    </source>
</evidence>
<keyword evidence="3" id="KW-0508">mRNA splicing</keyword>
<comment type="subcellular location">
    <subcellularLocation>
        <location evidence="1">Nucleus</location>
    </subcellularLocation>
</comment>
<sequence length="355" mass="38932">MHTLLPTGLDEEVELKEEPHIEFSGEEGMGRYLDLHPFYQRFINSKFGRQTDYAEYVSLAANFAEIPRSQRVSKAYREYLGSLLRYLESFYQRTQPLGNLQRIEDKVAADFDARFEAGSVAGWEDRGAGATSASKAAQQLDLDAFDSVEEVSTLGAEKLRDALAALGLKSGGTPQQRAERLMQTKGVPLSSLPKKLFARGAAPSDVQGAEEVQKQKAAAKEAARLEQRLLALCTALGSVLEDTRANVEKKQARTYEELKAEQEEQEQAEEPSDSDEEMTSSTTPSSCHWAGTANPSPTGSTSCMASTRSTTARFVETRHTGVVERLRGTSRKLGTRMACACWASQTTSASTRSPL</sequence>
<reference evidence="7 8" key="1">
    <citation type="journal article" date="2024" name="Nat. Commun.">
        <title>Phylogenomics reveals the evolutionary origins of lichenization in chlorophyte algae.</title>
        <authorList>
            <person name="Puginier C."/>
            <person name="Libourel C."/>
            <person name="Otte J."/>
            <person name="Skaloud P."/>
            <person name="Haon M."/>
            <person name="Grisel S."/>
            <person name="Petersen M."/>
            <person name="Berrin J.G."/>
            <person name="Delaux P.M."/>
            <person name="Dal Grande F."/>
            <person name="Keller J."/>
        </authorList>
    </citation>
    <scope>NUCLEOTIDE SEQUENCE [LARGE SCALE GENOMIC DNA]</scope>
    <source>
        <strain evidence="7 8">SAG 2523</strain>
    </source>
</reference>
<dbReference type="PANTHER" id="PTHR12786:SF2">
    <property type="entry name" value="SPLICING FACTOR 3A SUBUNIT 3"/>
    <property type="match status" value="1"/>
</dbReference>
<dbReference type="AlphaFoldDB" id="A0AAW1T4E4"/>
<dbReference type="EMBL" id="JALJOV010000397">
    <property type="protein sequence ID" value="KAK9864068.1"/>
    <property type="molecule type" value="Genomic_DNA"/>
</dbReference>
<dbReference type="InterPro" id="IPR025086">
    <property type="entry name" value="SDE2/SF3A3_SAP"/>
</dbReference>
<dbReference type="PANTHER" id="PTHR12786">
    <property type="entry name" value="SPLICING FACTOR SF3A-RELATED"/>
    <property type="match status" value="1"/>
</dbReference>
<evidence type="ECO:0000256" key="4">
    <source>
        <dbReference type="ARBA" id="ARBA00023242"/>
    </source>
</evidence>
<dbReference type="GO" id="GO:0003723">
    <property type="term" value="F:RNA binding"/>
    <property type="evidence" value="ECO:0007669"/>
    <property type="project" value="TreeGrafter"/>
</dbReference>
<feature type="domain" description="SAP" evidence="6">
    <location>
        <begin position="151"/>
        <end position="185"/>
    </location>
</feature>
<evidence type="ECO:0000313" key="8">
    <source>
        <dbReference type="Proteomes" id="UP001485043"/>
    </source>
</evidence>
<keyword evidence="2" id="KW-0507">mRNA processing</keyword>
<evidence type="ECO:0000256" key="1">
    <source>
        <dbReference type="ARBA" id="ARBA00004123"/>
    </source>
</evidence>
<keyword evidence="8" id="KW-1185">Reference proteome</keyword>
<dbReference type="GO" id="GO:0000398">
    <property type="term" value="P:mRNA splicing, via spliceosome"/>
    <property type="evidence" value="ECO:0007669"/>
    <property type="project" value="TreeGrafter"/>
</dbReference>
<proteinExistence type="predicted"/>
<evidence type="ECO:0000256" key="2">
    <source>
        <dbReference type="ARBA" id="ARBA00022664"/>
    </source>
</evidence>
<comment type="caution">
    <text evidence="7">The sequence shown here is derived from an EMBL/GenBank/DDBJ whole genome shotgun (WGS) entry which is preliminary data.</text>
</comment>
<feature type="compositionally biased region" description="Acidic residues" evidence="5">
    <location>
        <begin position="263"/>
        <end position="278"/>
    </location>
</feature>
<protein>
    <recommendedName>
        <fullName evidence="6">SAP domain-containing protein</fullName>
    </recommendedName>
</protein>